<reference evidence="1 2" key="1">
    <citation type="submission" date="2016-09" db="EMBL/GenBank/DDBJ databases">
        <title>Desulfuribacillus arsenicus sp. nov., an obligately anaerobic, dissimilatory arsenic- and antimonate-reducing bacterium isolated from anoxic sediments.</title>
        <authorList>
            <person name="Abin C.A."/>
            <person name="Hollibaugh J.T."/>
        </authorList>
    </citation>
    <scope>NUCLEOTIDE SEQUENCE [LARGE SCALE GENOMIC DNA]</scope>
    <source>
        <strain evidence="1 2">MLFW-2</strain>
    </source>
</reference>
<accession>A0A1E5L6H6</accession>
<dbReference type="InterPro" id="IPR046905">
    <property type="entry name" value="ABC-3C_MC1"/>
</dbReference>
<dbReference type="OrthoDB" id="2083773at2"/>
<dbReference type="STRING" id="1390249.BHU72_01885"/>
<dbReference type="EMBL" id="MJAT01000012">
    <property type="protein sequence ID" value="OEH85573.1"/>
    <property type="molecule type" value="Genomic_DNA"/>
</dbReference>
<dbReference type="AlphaFoldDB" id="A0A1E5L6H6"/>
<sequence length="183" mass="21491">MNFDKYNEGTSSLSCEDNCGWFHKVSCWVGKEYGYNIYVFQVIVENENDLEKYYEAIAATIATDFQSRLEKSIEKWNVYLVFCCKEKISMKLKGEIEQDKYSTRKLVWDSMGESEIREKRYLKNRLFNLNIYVDDNNTSDNISLLEKIRSINLDLYQAIKNPEKETSQQLAIYLGGNSSEQED</sequence>
<keyword evidence="2" id="KW-1185">Reference proteome</keyword>
<proteinExistence type="predicted"/>
<protein>
    <submittedName>
        <fullName evidence="1">Uncharacterized protein</fullName>
    </submittedName>
</protein>
<dbReference type="Proteomes" id="UP000095255">
    <property type="component" value="Unassembled WGS sequence"/>
</dbReference>
<comment type="caution">
    <text evidence="1">The sequence shown here is derived from an EMBL/GenBank/DDBJ whole genome shotgun (WGS) entry which is preliminary data.</text>
</comment>
<name>A0A1E5L6H6_9FIRM</name>
<dbReference type="RefSeq" id="WP_069701657.1">
    <property type="nucleotide sequence ID" value="NZ_MJAT01000012.1"/>
</dbReference>
<gene>
    <name evidence="1" type="ORF">BHU72_01885</name>
</gene>
<dbReference type="Pfam" id="PF20289">
    <property type="entry name" value="MComp1"/>
    <property type="match status" value="1"/>
</dbReference>
<organism evidence="1 2">
    <name type="scientific">Desulfuribacillus stibiiarsenatis</name>
    <dbReference type="NCBI Taxonomy" id="1390249"/>
    <lineage>
        <taxon>Bacteria</taxon>
        <taxon>Bacillati</taxon>
        <taxon>Bacillota</taxon>
        <taxon>Desulfuribacillia</taxon>
        <taxon>Desulfuribacillales</taxon>
        <taxon>Desulfuribacillaceae</taxon>
        <taxon>Desulfuribacillus</taxon>
    </lineage>
</organism>
<evidence type="ECO:0000313" key="2">
    <source>
        <dbReference type="Proteomes" id="UP000095255"/>
    </source>
</evidence>
<evidence type="ECO:0000313" key="1">
    <source>
        <dbReference type="EMBL" id="OEH85573.1"/>
    </source>
</evidence>